<sequence length="133" mass="14673">MSDTGQPADDAGLQALIDRLASGPPTGHADWTQGALQWAAEGLPGLPALLPLLTHAEPLVRLRAQRVLERASRDWVAQRVVERPLARRVDTAWAYLWAHNGSYDWQGDEANRAASVERWRQWLVTPQLPAAPG</sequence>
<dbReference type="Proteomes" id="UP000001693">
    <property type="component" value="Chromosome"/>
</dbReference>
<dbReference type="KEGG" id="lch:Lcho_3056"/>
<dbReference type="HOGENOM" id="CLU_1904112_0_0_4"/>
<keyword evidence="2" id="KW-1185">Reference proteome</keyword>
<organism evidence="1 2">
    <name type="scientific">Leptothrix cholodnii (strain ATCC 51168 / LMG 8142 / SP-6)</name>
    <name type="common">Leptothrix discophora (strain SP-6)</name>
    <dbReference type="NCBI Taxonomy" id="395495"/>
    <lineage>
        <taxon>Bacteria</taxon>
        <taxon>Pseudomonadati</taxon>
        <taxon>Pseudomonadota</taxon>
        <taxon>Betaproteobacteria</taxon>
        <taxon>Burkholderiales</taxon>
        <taxon>Sphaerotilaceae</taxon>
        <taxon>Leptothrix</taxon>
    </lineage>
</organism>
<dbReference type="EMBL" id="CP001013">
    <property type="protein sequence ID" value="ACB35316.1"/>
    <property type="molecule type" value="Genomic_DNA"/>
</dbReference>
<dbReference type="AlphaFoldDB" id="B1Y035"/>
<protein>
    <submittedName>
        <fullName evidence="1">Uncharacterized protein</fullName>
    </submittedName>
</protein>
<dbReference type="STRING" id="395495.Lcho_3056"/>
<evidence type="ECO:0000313" key="1">
    <source>
        <dbReference type="EMBL" id="ACB35316.1"/>
    </source>
</evidence>
<accession>B1Y035</accession>
<evidence type="ECO:0000313" key="2">
    <source>
        <dbReference type="Proteomes" id="UP000001693"/>
    </source>
</evidence>
<name>B1Y035_LEPCP</name>
<proteinExistence type="predicted"/>
<gene>
    <name evidence="1" type="ordered locus">Lcho_3056</name>
</gene>
<dbReference type="eggNOG" id="ENOG502ZF3W">
    <property type="taxonomic scope" value="Bacteria"/>
</dbReference>
<dbReference type="RefSeq" id="WP_012348067.1">
    <property type="nucleotide sequence ID" value="NC_010524.1"/>
</dbReference>
<reference evidence="1 2" key="1">
    <citation type="submission" date="2008-03" db="EMBL/GenBank/DDBJ databases">
        <title>Complete sequence of Leptothrix cholodnii SP-6.</title>
        <authorList>
            <consortium name="US DOE Joint Genome Institute"/>
            <person name="Copeland A."/>
            <person name="Lucas S."/>
            <person name="Lapidus A."/>
            <person name="Glavina del Rio T."/>
            <person name="Dalin E."/>
            <person name="Tice H."/>
            <person name="Bruce D."/>
            <person name="Goodwin L."/>
            <person name="Pitluck S."/>
            <person name="Chertkov O."/>
            <person name="Brettin T."/>
            <person name="Detter J.C."/>
            <person name="Han C."/>
            <person name="Kuske C.R."/>
            <person name="Schmutz J."/>
            <person name="Larimer F."/>
            <person name="Land M."/>
            <person name="Hauser L."/>
            <person name="Kyrpides N."/>
            <person name="Lykidis A."/>
            <person name="Emerson D."/>
            <person name="Richardson P."/>
        </authorList>
    </citation>
    <scope>NUCLEOTIDE SEQUENCE [LARGE SCALE GENOMIC DNA]</scope>
    <source>
        <strain evidence="2">ATCC 51168 / LMG 8142 / SP-6</strain>
    </source>
</reference>